<reference evidence="1" key="1">
    <citation type="journal article" date="2011" name="Genome Biol.">
        <title>The draft genome of the carcinogenic human liver fluke Clonorchis sinensis.</title>
        <authorList>
            <person name="Wang X."/>
            <person name="Chen W."/>
            <person name="Huang Y."/>
            <person name="Sun J."/>
            <person name="Men J."/>
            <person name="Liu H."/>
            <person name="Luo F."/>
            <person name="Guo L."/>
            <person name="Lv X."/>
            <person name="Deng C."/>
            <person name="Zhou C."/>
            <person name="Fan Y."/>
            <person name="Li X."/>
            <person name="Huang L."/>
            <person name="Hu Y."/>
            <person name="Liang C."/>
            <person name="Hu X."/>
            <person name="Xu J."/>
            <person name="Yu X."/>
        </authorList>
    </citation>
    <scope>NUCLEOTIDE SEQUENCE [LARGE SCALE GENOMIC DNA]</scope>
    <source>
        <strain evidence="1">Henan</strain>
    </source>
</reference>
<dbReference type="EMBL" id="DF142902">
    <property type="protein sequence ID" value="GAA48667.1"/>
    <property type="molecule type" value="Genomic_DNA"/>
</dbReference>
<name>G7Y6T2_CLOSI</name>
<proteinExistence type="predicted"/>
<dbReference type="AlphaFoldDB" id="G7Y6T2"/>
<reference key="2">
    <citation type="submission" date="2011-10" db="EMBL/GenBank/DDBJ databases">
        <title>The genome and transcriptome sequence of Clonorchis sinensis provide insights into the carcinogenic liver fluke.</title>
        <authorList>
            <person name="Wang X."/>
            <person name="Huang Y."/>
            <person name="Chen W."/>
            <person name="Liu H."/>
            <person name="Guo L."/>
            <person name="Chen Y."/>
            <person name="Luo F."/>
            <person name="Zhou W."/>
            <person name="Sun J."/>
            <person name="Mao Q."/>
            <person name="Liang P."/>
            <person name="Zhou C."/>
            <person name="Tian Y."/>
            <person name="Men J."/>
            <person name="Lv X."/>
            <person name="Huang L."/>
            <person name="Zhou J."/>
            <person name="Hu Y."/>
            <person name="Li R."/>
            <person name="Zhang F."/>
            <person name="Lei H."/>
            <person name="Li X."/>
            <person name="Hu X."/>
            <person name="Liang C."/>
            <person name="Xu J."/>
            <person name="Wu Z."/>
            <person name="Yu X."/>
        </authorList>
    </citation>
    <scope>NUCLEOTIDE SEQUENCE</scope>
    <source>
        <strain>Henan</strain>
    </source>
</reference>
<accession>G7Y6T2</accession>
<evidence type="ECO:0000313" key="2">
    <source>
        <dbReference type="Proteomes" id="UP000008909"/>
    </source>
</evidence>
<dbReference type="Proteomes" id="UP000008909">
    <property type="component" value="Unassembled WGS sequence"/>
</dbReference>
<protein>
    <submittedName>
        <fullName evidence="1">Uncharacterized protein</fullName>
    </submittedName>
</protein>
<keyword evidence="2" id="KW-1185">Reference proteome</keyword>
<gene>
    <name evidence="1" type="ORF">CLF_101891</name>
</gene>
<evidence type="ECO:0000313" key="1">
    <source>
        <dbReference type="EMBL" id="GAA48667.1"/>
    </source>
</evidence>
<sequence>MKNRLEAFDVLRIIRRTFSRMTLMDFQILYEAHVRPLLEYVNPVVYSGREKDITLIEHVQRAATNIVTGLKSVDYETRPVVLNLFLLERHRL</sequence>
<organism evidence="1 2">
    <name type="scientific">Clonorchis sinensis</name>
    <name type="common">Chinese liver fluke</name>
    <dbReference type="NCBI Taxonomy" id="79923"/>
    <lineage>
        <taxon>Eukaryota</taxon>
        <taxon>Metazoa</taxon>
        <taxon>Spiralia</taxon>
        <taxon>Lophotrochozoa</taxon>
        <taxon>Platyhelminthes</taxon>
        <taxon>Trematoda</taxon>
        <taxon>Digenea</taxon>
        <taxon>Opisthorchiida</taxon>
        <taxon>Opisthorchiata</taxon>
        <taxon>Opisthorchiidae</taxon>
        <taxon>Clonorchis</taxon>
    </lineage>
</organism>